<accession>A0A7J6RUN5</accession>
<feature type="non-terminal residue" evidence="1">
    <location>
        <position position="1"/>
    </location>
</feature>
<evidence type="ECO:0000313" key="1">
    <source>
        <dbReference type="EMBL" id="KAF4724367.1"/>
    </source>
</evidence>
<evidence type="ECO:0000313" key="2">
    <source>
        <dbReference type="Proteomes" id="UP000574390"/>
    </source>
</evidence>
<feature type="non-terminal residue" evidence="1">
    <location>
        <position position="100"/>
    </location>
</feature>
<name>A0A7J6RUN5_PEROL</name>
<dbReference type="AlphaFoldDB" id="A0A7J6RUN5"/>
<reference evidence="1 2" key="1">
    <citation type="submission" date="2020-04" db="EMBL/GenBank/DDBJ databases">
        <title>Perkinsus olseni comparative genomics.</title>
        <authorList>
            <person name="Bogema D.R."/>
        </authorList>
    </citation>
    <scope>NUCLEOTIDE SEQUENCE [LARGE SCALE GENOMIC DNA]</scope>
    <source>
        <strain evidence="1">ATCC PRA-205</strain>
    </source>
</reference>
<gene>
    <name evidence="1" type="primary">POLD2_2</name>
    <name evidence="1" type="ORF">FOZ62_015137</name>
</gene>
<protein>
    <submittedName>
        <fullName evidence="1">DNA polymerase delta subunit 2</fullName>
    </submittedName>
</protein>
<dbReference type="Proteomes" id="UP000574390">
    <property type="component" value="Unassembled WGS sequence"/>
</dbReference>
<comment type="caution">
    <text evidence="1">The sequence shown here is derived from an EMBL/GenBank/DDBJ whole genome shotgun (WGS) entry which is preliminary data.</text>
</comment>
<dbReference type="EMBL" id="JABANM010019497">
    <property type="protein sequence ID" value="KAF4724367.1"/>
    <property type="molecule type" value="Genomic_DNA"/>
</dbReference>
<organism evidence="1 2">
    <name type="scientific">Perkinsus olseni</name>
    <name type="common">Perkinsus atlanticus</name>
    <dbReference type="NCBI Taxonomy" id="32597"/>
    <lineage>
        <taxon>Eukaryota</taxon>
        <taxon>Sar</taxon>
        <taxon>Alveolata</taxon>
        <taxon>Perkinsozoa</taxon>
        <taxon>Perkinsea</taxon>
        <taxon>Perkinsida</taxon>
        <taxon>Perkinsidae</taxon>
        <taxon>Perkinsus</taxon>
    </lineage>
</organism>
<sequence length="100" mass="10948">GTPEQLASLGSLSVALVNQTLRRVTAASPRFYSGMVGVLPEPGEAYGDLLLTVPTDEELRQVGAERVPIERNREAAQYRDLCDSFRDDIRGSDDKLRLSA</sequence>
<proteinExistence type="predicted"/>